<feature type="compositionally biased region" description="Polar residues" evidence="1">
    <location>
        <begin position="818"/>
        <end position="827"/>
    </location>
</feature>
<feature type="compositionally biased region" description="Low complexity" evidence="1">
    <location>
        <begin position="853"/>
        <end position="863"/>
    </location>
</feature>
<proteinExistence type="predicted"/>
<dbReference type="Gene3D" id="3.90.70.10">
    <property type="entry name" value="Cysteine proteinases"/>
    <property type="match status" value="1"/>
</dbReference>
<dbReference type="CDD" id="cd02257">
    <property type="entry name" value="Peptidase_C19"/>
    <property type="match status" value="1"/>
</dbReference>
<dbReference type="PROSITE" id="PS50235">
    <property type="entry name" value="USP_3"/>
    <property type="match status" value="1"/>
</dbReference>
<dbReference type="InterPro" id="IPR018200">
    <property type="entry name" value="USP_CS"/>
</dbReference>
<feature type="region of interest" description="Disordered" evidence="1">
    <location>
        <begin position="1"/>
        <end position="155"/>
    </location>
</feature>
<evidence type="ECO:0000313" key="4">
    <source>
        <dbReference type="Proteomes" id="UP000027920"/>
    </source>
</evidence>
<protein>
    <recommendedName>
        <fullName evidence="2">USP domain-containing protein</fullName>
    </recommendedName>
</protein>
<feature type="compositionally biased region" description="Basic and acidic residues" evidence="1">
    <location>
        <begin position="78"/>
        <end position="96"/>
    </location>
</feature>
<dbReference type="GO" id="GO:0005829">
    <property type="term" value="C:cytosol"/>
    <property type="evidence" value="ECO:0007669"/>
    <property type="project" value="TreeGrafter"/>
</dbReference>
<evidence type="ECO:0000256" key="1">
    <source>
        <dbReference type="SAM" id="MobiDB-lite"/>
    </source>
</evidence>
<feature type="compositionally biased region" description="Polar residues" evidence="1">
    <location>
        <begin position="20"/>
        <end position="39"/>
    </location>
</feature>
<gene>
    <name evidence="3" type="ORF">A1O9_11621</name>
</gene>
<sequence length="931" mass="104998">MAVRKRGKQPAAKPVKLPTPVQSKEPTPTARQRKTTPAASGSRAPSVPRETRAVSASRSNKANSSASLANRLLAGASGDRRNTQKQPRADNEHAHDLSSIPEEPGEEQNAHDQQNDQQISIDERLASPTNSEGPEFEDVSDVDEDDVEAARGSRVPPGFSNDRGFLCYRNSLLVVLLHSTRIVQWIKNRYLPQLVRTGLELVSYDSLVRAGDKEHPLWPDNSNVRKVSQIKYTDVLFEFKYLYHDYWAPTKSNKRQARVDAAMKRFWSYLKEVCLVYKSEEDNDSENPRSWEFKGQQDPAELLRWLIEVAQDQRRRLFAGVEAPMLPKSEQHQLDVLRSLNIENLLGFKKTVRRNCVYCNRATSAKRRSKGLERDTVWTLTVCFPTGKKGKVEPKVDLYDCMRRSLKSETSELNCGREACSEKAKADKLAVDALFQVEEEEIYKRVKTQRGQETDLQKCRERRKERLYEMHNYEGYTWNKLAKLPEVLFLSLTRFLSSVSKKEKVIVQIPEEVDLRALVEHRTPVPSETKYRLVGISNHSGDTTFSGHYIAQTLKDGRLSEFNDRIVSETDLEAVIEEQRSRKKNPFTPYLLMYEKVPFCDANNGTKDDTKDKNKEDPTNTANQEGGGGDVRVHGEMPIPVQALARAFANETATALQITKTASDPGLDQWHIAVEVAINNTRVEFPTFVIKKNANIDVRSAKIDLTLKDSQSSIRLAARREDDRVDSQNQKRATPDRDDNDNLDPPTKRRKSQESESKRSSPNTRKATPSSKPRSPKSSRKTNPGSRQGSPSTGHPMPNNSVEGLGIPKRSKSRSRSVQRLSENQLSKPEAATLGEQSLTNAQIPGLGDSGKKSSNSDGLDSLFNDPPLEPPDAEENGHADRQKEVRKMFEKGTPLEELRQKSLDPTPKVKATAQPTVGRITRAMSLTRNW</sequence>
<dbReference type="GO" id="GO:0004843">
    <property type="term" value="F:cysteine-type deubiquitinase activity"/>
    <property type="evidence" value="ECO:0007669"/>
    <property type="project" value="InterPro"/>
</dbReference>
<dbReference type="SUPFAM" id="SSF54001">
    <property type="entry name" value="Cysteine proteinases"/>
    <property type="match status" value="1"/>
</dbReference>
<dbReference type="GeneID" id="25286518"/>
<dbReference type="InterPro" id="IPR001394">
    <property type="entry name" value="Peptidase_C19_UCH"/>
</dbReference>
<dbReference type="RefSeq" id="XP_013254970.1">
    <property type="nucleotide sequence ID" value="XM_013399516.1"/>
</dbReference>
<reference evidence="3 4" key="1">
    <citation type="submission" date="2013-03" db="EMBL/GenBank/DDBJ databases">
        <title>The Genome Sequence of Exophiala aquamarina CBS 119918.</title>
        <authorList>
            <consortium name="The Broad Institute Genomics Platform"/>
            <person name="Cuomo C."/>
            <person name="de Hoog S."/>
            <person name="Gorbushina A."/>
            <person name="Walker B."/>
            <person name="Young S.K."/>
            <person name="Zeng Q."/>
            <person name="Gargeya S."/>
            <person name="Fitzgerald M."/>
            <person name="Haas B."/>
            <person name="Abouelleil A."/>
            <person name="Allen A.W."/>
            <person name="Alvarado L."/>
            <person name="Arachchi H.M."/>
            <person name="Berlin A.M."/>
            <person name="Chapman S.B."/>
            <person name="Gainer-Dewar J."/>
            <person name="Goldberg J."/>
            <person name="Griggs A."/>
            <person name="Gujja S."/>
            <person name="Hansen M."/>
            <person name="Howarth C."/>
            <person name="Imamovic A."/>
            <person name="Ireland A."/>
            <person name="Larimer J."/>
            <person name="McCowan C."/>
            <person name="Murphy C."/>
            <person name="Pearson M."/>
            <person name="Poon T.W."/>
            <person name="Priest M."/>
            <person name="Roberts A."/>
            <person name="Saif S."/>
            <person name="Shea T."/>
            <person name="Sisk P."/>
            <person name="Sykes S."/>
            <person name="Wortman J."/>
            <person name="Nusbaum C."/>
            <person name="Birren B."/>
        </authorList>
    </citation>
    <scope>NUCLEOTIDE SEQUENCE [LARGE SCALE GENOMIC DNA]</scope>
    <source>
        <strain evidence="3 4">CBS 119918</strain>
    </source>
</reference>
<dbReference type="Proteomes" id="UP000027920">
    <property type="component" value="Unassembled WGS sequence"/>
</dbReference>
<organism evidence="3 4">
    <name type="scientific">Exophiala aquamarina CBS 119918</name>
    <dbReference type="NCBI Taxonomy" id="1182545"/>
    <lineage>
        <taxon>Eukaryota</taxon>
        <taxon>Fungi</taxon>
        <taxon>Dikarya</taxon>
        <taxon>Ascomycota</taxon>
        <taxon>Pezizomycotina</taxon>
        <taxon>Eurotiomycetes</taxon>
        <taxon>Chaetothyriomycetidae</taxon>
        <taxon>Chaetothyriales</taxon>
        <taxon>Herpotrichiellaceae</taxon>
        <taxon>Exophiala</taxon>
    </lineage>
</organism>
<feature type="compositionally biased region" description="Basic and acidic residues" evidence="1">
    <location>
        <begin position="876"/>
        <end position="903"/>
    </location>
</feature>
<feature type="compositionally biased region" description="Acidic residues" evidence="1">
    <location>
        <begin position="134"/>
        <end position="147"/>
    </location>
</feature>
<dbReference type="InterPro" id="IPR050164">
    <property type="entry name" value="Peptidase_C19"/>
</dbReference>
<dbReference type="AlphaFoldDB" id="A0A072PA05"/>
<dbReference type="VEuPathDB" id="FungiDB:A1O9_11621"/>
<feature type="domain" description="USP" evidence="2">
    <location>
        <begin position="157"/>
        <end position="597"/>
    </location>
</feature>
<dbReference type="InterPro" id="IPR028889">
    <property type="entry name" value="USP"/>
</dbReference>
<dbReference type="STRING" id="1182545.A0A072PA05"/>
<feature type="compositionally biased region" description="Basic and acidic residues" evidence="1">
    <location>
        <begin position="606"/>
        <end position="618"/>
    </location>
</feature>
<dbReference type="GO" id="GO:0005634">
    <property type="term" value="C:nucleus"/>
    <property type="evidence" value="ECO:0007669"/>
    <property type="project" value="TreeGrafter"/>
</dbReference>
<dbReference type="EMBL" id="AMGV01000018">
    <property type="protein sequence ID" value="KEF52380.1"/>
    <property type="molecule type" value="Genomic_DNA"/>
</dbReference>
<comment type="caution">
    <text evidence="3">The sequence shown here is derived from an EMBL/GenBank/DDBJ whole genome shotgun (WGS) entry which is preliminary data.</text>
</comment>
<dbReference type="InterPro" id="IPR038765">
    <property type="entry name" value="Papain-like_cys_pep_sf"/>
</dbReference>
<dbReference type="GO" id="GO:0016579">
    <property type="term" value="P:protein deubiquitination"/>
    <property type="evidence" value="ECO:0007669"/>
    <property type="project" value="InterPro"/>
</dbReference>
<name>A0A072PA05_9EURO</name>
<feature type="region of interest" description="Disordered" evidence="1">
    <location>
        <begin position="718"/>
        <end position="920"/>
    </location>
</feature>
<keyword evidence="4" id="KW-1185">Reference proteome</keyword>
<feature type="compositionally biased region" description="Low complexity" evidence="1">
    <location>
        <begin position="53"/>
        <end position="77"/>
    </location>
</feature>
<dbReference type="PANTHER" id="PTHR24006">
    <property type="entry name" value="UBIQUITIN CARBOXYL-TERMINAL HYDROLASE"/>
    <property type="match status" value="1"/>
</dbReference>
<dbReference type="OrthoDB" id="289038at2759"/>
<evidence type="ECO:0000313" key="3">
    <source>
        <dbReference type="EMBL" id="KEF52380.1"/>
    </source>
</evidence>
<evidence type="ECO:0000259" key="2">
    <source>
        <dbReference type="PROSITE" id="PS50235"/>
    </source>
</evidence>
<dbReference type="HOGENOM" id="CLU_314234_0_0_1"/>
<dbReference type="Pfam" id="PF00443">
    <property type="entry name" value="UCH"/>
    <property type="match status" value="1"/>
</dbReference>
<accession>A0A072PA05</accession>
<feature type="compositionally biased region" description="Polar residues" evidence="1">
    <location>
        <begin position="782"/>
        <end position="802"/>
    </location>
</feature>
<dbReference type="PROSITE" id="PS00973">
    <property type="entry name" value="USP_2"/>
    <property type="match status" value="1"/>
</dbReference>
<feature type="region of interest" description="Disordered" evidence="1">
    <location>
        <begin position="603"/>
        <end position="634"/>
    </location>
</feature>